<comment type="caution">
    <text evidence="9">The sequence shown here is derived from an EMBL/GenBank/DDBJ whole genome shotgun (WGS) entry which is preliminary data.</text>
</comment>
<feature type="transmembrane region" description="Helical" evidence="8">
    <location>
        <begin position="57"/>
        <end position="75"/>
    </location>
</feature>
<proteinExistence type="predicted"/>
<keyword evidence="7 8" id="KW-0472">Membrane</keyword>
<feature type="transmembrane region" description="Helical" evidence="8">
    <location>
        <begin position="106"/>
        <end position="129"/>
    </location>
</feature>
<organism evidence="9 10">
    <name type="scientific">Domibacillus aminovorans</name>
    <dbReference type="NCBI Taxonomy" id="29332"/>
    <lineage>
        <taxon>Bacteria</taxon>
        <taxon>Bacillati</taxon>
        <taxon>Bacillota</taxon>
        <taxon>Bacilli</taxon>
        <taxon>Bacillales</taxon>
        <taxon>Bacillaceae</taxon>
        <taxon>Domibacillus</taxon>
    </lineage>
</organism>
<evidence type="ECO:0000256" key="6">
    <source>
        <dbReference type="ARBA" id="ARBA00022989"/>
    </source>
</evidence>
<feature type="transmembrane region" description="Helical" evidence="8">
    <location>
        <begin position="225"/>
        <end position="243"/>
    </location>
</feature>
<dbReference type="CDD" id="cd06579">
    <property type="entry name" value="TM_PBP1_transp_AraH_like"/>
    <property type="match status" value="1"/>
</dbReference>
<keyword evidence="4" id="KW-0997">Cell inner membrane</keyword>
<name>A0A177KN09_9BACI</name>
<protein>
    <submittedName>
        <fullName evidence="9">Ribose ABC transporter permease</fullName>
    </submittedName>
</protein>
<comment type="subcellular location">
    <subcellularLocation>
        <location evidence="1">Cell membrane</location>
        <topology evidence="1">Multi-pass membrane protein</topology>
    </subcellularLocation>
</comment>
<keyword evidence="6 8" id="KW-1133">Transmembrane helix</keyword>
<sequence length="326" mass="34160">MNSQLSTNSYKETKENSNAKFKHLLSEYGILLALLGMAVALTILSPNFLTSANMLNLFKQVSINAVLAIGMTFVILTKGIDLSVGSILAFSGIITASLVVGNDTNLLLGIVAGLGAGLFLGAVNGIIIAKWKVTPFIATLGMMAIARGLTYIYSEGQPISGLSDAFLVIGTGGFLGIPISVWIVLVVFIICTLLLYHTKFGRYVYAVGGNENAARTSGLNVDRTLMSVYCISGLLAGLAGVLLTSRISSGLPQSGISYELDAIAAVVIGGTSLMGGRGRLWGTLVGALIIGVLNNGLDLLAVSSYWQQVIKGTIIIIAVLVDRKRT</sequence>
<feature type="transmembrane region" description="Helical" evidence="8">
    <location>
        <begin position="136"/>
        <end position="153"/>
    </location>
</feature>
<dbReference type="RefSeq" id="WP_018394412.1">
    <property type="nucleotide sequence ID" value="NZ_LQWZ01000033.1"/>
</dbReference>
<dbReference type="GO" id="GO:0005886">
    <property type="term" value="C:plasma membrane"/>
    <property type="evidence" value="ECO:0007669"/>
    <property type="project" value="UniProtKB-SubCell"/>
</dbReference>
<evidence type="ECO:0000256" key="8">
    <source>
        <dbReference type="SAM" id="Phobius"/>
    </source>
</evidence>
<evidence type="ECO:0000256" key="7">
    <source>
        <dbReference type="ARBA" id="ARBA00023136"/>
    </source>
</evidence>
<evidence type="ECO:0000313" key="9">
    <source>
        <dbReference type="EMBL" id="OAH54790.1"/>
    </source>
</evidence>
<evidence type="ECO:0000256" key="2">
    <source>
        <dbReference type="ARBA" id="ARBA00022448"/>
    </source>
</evidence>
<dbReference type="Proteomes" id="UP000077271">
    <property type="component" value="Unassembled WGS sequence"/>
</dbReference>
<gene>
    <name evidence="9" type="ORF">AWH48_09410</name>
</gene>
<keyword evidence="2" id="KW-0813">Transport</keyword>
<dbReference type="PANTHER" id="PTHR32196:SF21">
    <property type="entry name" value="ABC TRANSPORTER PERMEASE PROTEIN YPHD-RELATED"/>
    <property type="match status" value="1"/>
</dbReference>
<feature type="transmembrane region" description="Helical" evidence="8">
    <location>
        <begin position="24"/>
        <end position="45"/>
    </location>
</feature>
<dbReference type="Pfam" id="PF02653">
    <property type="entry name" value="BPD_transp_2"/>
    <property type="match status" value="1"/>
</dbReference>
<dbReference type="InterPro" id="IPR001851">
    <property type="entry name" value="ABC_transp_permease"/>
</dbReference>
<evidence type="ECO:0000256" key="4">
    <source>
        <dbReference type="ARBA" id="ARBA00022519"/>
    </source>
</evidence>
<evidence type="ECO:0000256" key="5">
    <source>
        <dbReference type="ARBA" id="ARBA00022692"/>
    </source>
</evidence>
<keyword evidence="3" id="KW-1003">Cell membrane</keyword>
<dbReference type="OrthoDB" id="9784538at2"/>
<dbReference type="PANTHER" id="PTHR32196">
    <property type="entry name" value="ABC TRANSPORTER PERMEASE PROTEIN YPHD-RELATED-RELATED"/>
    <property type="match status" value="1"/>
</dbReference>
<feature type="transmembrane region" description="Helical" evidence="8">
    <location>
        <begin position="165"/>
        <end position="196"/>
    </location>
</feature>
<reference evidence="9 10" key="1">
    <citation type="submission" date="2016-01" db="EMBL/GenBank/DDBJ databases">
        <title>Investigation of taxonomic status of Bacillus aminovorans.</title>
        <authorList>
            <person name="Verma A."/>
            <person name="Pal Y."/>
            <person name="Krishnamurthi S."/>
        </authorList>
    </citation>
    <scope>NUCLEOTIDE SEQUENCE [LARGE SCALE GENOMIC DNA]</scope>
    <source>
        <strain evidence="9 10">DSM 4337</strain>
    </source>
</reference>
<accession>A0A177KN09</accession>
<feature type="transmembrane region" description="Helical" evidence="8">
    <location>
        <begin position="280"/>
        <end position="297"/>
    </location>
</feature>
<dbReference type="EMBL" id="LQWZ01000033">
    <property type="protein sequence ID" value="OAH54790.1"/>
    <property type="molecule type" value="Genomic_DNA"/>
</dbReference>
<feature type="transmembrane region" description="Helical" evidence="8">
    <location>
        <begin position="82"/>
        <end position="100"/>
    </location>
</feature>
<dbReference type="AlphaFoldDB" id="A0A177KN09"/>
<evidence type="ECO:0000256" key="3">
    <source>
        <dbReference type="ARBA" id="ARBA00022475"/>
    </source>
</evidence>
<keyword evidence="5 8" id="KW-0812">Transmembrane</keyword>
<dbReference type="GO" id="GO:0022857">
    <property type="term" value="F:transmembrane transporter activity"/>
    <property type="evidence" value="ECO:0007669"/>
    <property type="project" value="InterPro"/>
</dbReference>
<evidence type="ECO:0000313" key="10">
    <source>
        <dbReference type="Proteomes" id="UP000077271"/>
    </source>
</evidence>
<evidence type="ECO:0000256" key="1">
    <source>
        <dbReference type="ARBA" id="ARBA00004651"/>
    </source>
</evidence>